<dbReference type="Gene3D" id="3.10.20.310">
    <property type="entry name" value="membrane protein fhac"/>
    <property type="match status" value="1"/>
</dbReference>
<keyword evidence="3" id="KW-0732">Signal</keyword>
<dbReference type="Proteomes" id="UP000006362">
    <property type="component" value="Chromosome"/>
</dbReference>
<feature type="signal peptide" evidence="3">
    <location>
        <begin position="1"/>
        <end position="18"/>
    </location>
</feature>
<accession>E8T6E2</accession>
<dbReference type="Gene3D" id="2.40.160.50">
    <property type="entry name" value="membrane protein fhac: a member of the omp85/tpsb transporter family"/>
    <property type="match status" value="1"/>
</dbReference>
<evidence type="ECO:0000256" key="2">
    <source>
        <dbReference type="ARBA" id="ARBA00023136"/>
    </source>
</evidence>
<dbReference type="OrthoDB" id="5778797at2"/>
<evidence type="ECO:0000256" key="1">
    <source>
        <dbReference type="ARBA" id="ARBA00004370"/>
    </source>
</evidence>
<keyword evidence="2" id="KW-0472">Membrane</keyword>
<dbReference type="AlphaFoldDB" id="E8T6E2"/>
<dbReference type="RefSeq" id="WP_013537512.1">
    <property type="nucleotide sequence ID" value="NC_014926.1"/>
</dbReference>
<gene>
    <name evidence="5" type="ordered locus">Theam_0759</name>
</gene>
<dbReference type="PROSITE" id="PS51779">
    <property type="entry name" value="POTRA"/>
    <property type="match status" value="1"/>
</dbReference>
<protein>
    <submittedName>
        <fullName evidence="5">Surface antigen variable number repeat-containing protein</fullName>
    </submittedName>
</protein>
<sequence>MRRAVPLLAVLAATGAYAAHAPVVKAIKVVGLRWTKKEFVLRELLLRPGEPFSEKKLKESIRNLLNTHLFYSVKAEVLREKGGVVVVIRVKEKFPVVPLPRFRLKSDGSYRAGLEIRDYNLLGMGNRLFVGFTKWFNTQDESDSQFVKVRLYRVAENVTFDAGVYRSSSVVTVVDTGRELGKTRVETISTPVSALFYLDPTKVHKFSFGVSPTFTFYNSLLSDKRIYYLNGSYELDRTTDMVYYTVGSRSWVSVSYAAPVISDLTTGAVSAGHFKSFHLKGTRTFNYSLVGATKVGFSGTGYKLSVPIEGYRGEAKSFKRYLLGTVSYRFPVIDRSVYAEPTLQAGVGANNSPEKLLTSVGVSLTAFWAKLADGIIRFKLFRGLGSGGTLKTSFRLTVRW</sequence>
<evidence type="ECO:0000313" key="5">
    <source>
        <dbReference type="EMBL" id="ADU96726.1"/>
    </source>
</evidence>
<dbReference type="GO" id="GO:0019867">
    <property type="term" value="C:outer membrane"/>
    <property type="evidence" value="ECO:0007669"/>
    <property type="project" value="InterPro"/>
</dbReference>
<feature type="chain" id="PRO_5003230583" evidence="3">
    <location>
        <begin position="19"/>
        <end position="400"/>
    </location>
</feature>
<dbReference type="HOGENOM" id="CLU_688362_0_0_0"/>
<name>E8T6E2_THEA1</name>
<organism evidence="5 6">
    <name type="scientific">Thermovibrio ammonificans (strain DSM 15698 / JCM 12110 / HB-1)</name>
    <dbReference type="NCBI Taxonomy" id="648996"/>
    <lineage>
        <taxon>Bacteria</taxon>
        <taxon>Pseudomonadati</taxon>
        <taxon>Aquificota</taxon>
        <taxon>Aquificia</taxon>
        <taxon>Desulfurobacteriales</taxon>
        <taxon>Desulfurobacteriaceae</taxon>
        <taxon>Thermovibrio</taxon>
    </lineage>
</organism>
<dbReference type="EMBL" id="CP002444">
    <property type="protein sequence ID" value="ADU96726.1"/>
    <property type="molecule type" value="Genomic_DNA"/>
</dbReference>
<dbReference type="InterPro" id="IPR010827">
    <property type="entry name" value="BamA/TamA_POTRA"/>
</dbReference>
<dbReference type="eggNOG" id="COG4775">
    <property type="taxonomic scope" value="Bacteria"/>
</dbReference>
<dbReference type="InterPro" id="IPR034746">
    <property type="entry name" value="POTRA"/>
</dbReference>
<dbReference type="KEGG" id="tam:Theam_0759"/>
<dbReference type="Pfam" id="PF07244">
    <property type="entry name" value="POTRA"/>
    <property type="match status" value="1"/>
</dbReference>
<evidence type="ECO:0000313" key="6">
    <source>
        <dbReference type="Proteomes" id="UP000006362"/>
    </source>
</evidence>
<evidence type="ECO:0000256" key="3">
    <source>
        <dbReference type="SAM" id="SignalP"/>
    </source>
</evidence>
<feature type="domain" description="POTRA" evidence="4">
    <location>
        <begin position="22"/>
        <end position="93"/>
    </location>
</feature>
<proteinExistence type="predicted"/>
<comment type="subcellular location">
    <subcellularLocation>
        <location evidence="1">Membrane</location>
    </subcellularLocation>
</comment>
<dbReference type="STRING" id="648996.Theam_0759"/>
<reference evidence="5" key="1">
    <citation type="submission" date="2011-01" db="EMBL/GenBank/DDBJ databases">
        <title>Complete sequence of chromosome of Thermovibrio ammonificans HB-1.</title>
        <authorList>
            <consortium name="US DOE Joint Genome Institute"/>
            <person name="Lucas S."/>
            <person name="Copeland A."/>
            <person name="Lapidus A."/>
            <person name="Cheng J.-F."/>
            <person name="Goodwin L."/>
            <person name="Pitluck S."/>
            <person name="Davenport K."/>
            <person name="Detter J.C."/>
            <person name="Han C."/>
            <person name="Tapia R."/>
            <person name="Land M."/>
            <person name="Hauser L."/>
            <person name="Kyrpides N."/>
            <person name="Ivanova N."/>
            <person name="Ovchinnikova G."/>
            <person name="Vetriani C."/>
            <person name="Woyke T."/>
        </authorList>
    </citation>
    <scope>NUCLEOTIDE SEQUENCE [LARGE SCALE GENOMIC DNA]</scope>
    <source>
        <strain evidence="5">HB-1</strain>
    </source>
</reference>
<evidence type="ECO:0000259" key="4">
    <source>
        <dbReference type="PROSITE" id="PS51779"/>
    </source>
</evidence>
<keyword evidence="6" id="KW-1185">Reference proteome</keyword>